<dbReference type="Proteomes" id="UP001630127">
    <property type="component" value="Unassembled WGS sequence"/>
</dbReference>
<protein>
    <submittedName>
        <fullName evidence="2">Uncharacterized protein</fullName>
    </submittedName>
</protein>
<reference evidence="2 3" key="1">
    <citation type="submission" date="2024-11" db="EMBL/GenBank/DDBJ databases">
        <title>A near-complete genome assembly of Cinchona calisaya.</title>
        <authorList>
            <person name="Lian D.C."/>
            <person name="Zhao X.W."/>
            <person name="Wei L."/>
        </authorList>
    </citation>
    <scope>NUCLEOTIDE SEQUENCE [LARGE SCALE GENOMIC DNA]</scope>
    <source>
        <tissue evidence="2">Nenye</tissue>
    </source>
</reference>
<evidence type="ECO:0000313" key="3">
    <source>
        <dbReference type="Proteomes" id="UP001630127"/>
    </source>
</evidence>
<evidence type="ECO:0000313" key="2">
    <source>
        <dbReference type="EMBL" id="KAL3514044.1"/>
    </source>
</evidence>
<feature type="coiled-coil region" evidence="1">
    <location>
        <begin position="20"/>
        <end position="47"/>
    </location>
</feature>
<sequence>MAPRRRGSKRSTSLATLRQLLAVQKELAGVEGTVQKLKDQINTLKEKLLRGDAFGGSYKIIGGDDRLNSQMGNEAVSIEPGAHRWTLDFEVQLPEKKGHLKALCGALHIFL</sequence>
<accession>A0ABD2Z5H7</accession>
<evidence type="ECO:0000256" key="1">
    <source>
        <dbReference type="SAM" id="Coils"/>
    </source>
</evidence>
<organism evidence="2 3">
    <name type="scientific">Cinchona calisaya</name>
    <dbReference type="NCBI Taxonomy" id="153742"/>
    <lineage>
        <taxon>Eukaryota</taxon>
        <taxon>Viridiplantae</taxon>
        <taxon>Streptophyta</taxon>
        <taxon>Embryophyta</taxon>
        <taxon>Tracheophyta</taxon>
        <taxon>Spermatophyta</taxon>
        <taxon>Magnoliopsida</taxon>
        <taxon>eudicotyledons</taxon>
        <taxon>Gunneridae</taxon>
        <taxon>Pentapetalae</taxon>
        <taxon>asterids</taxon>
        <taxon>lamiids</taxon>
        <taxon>Gentianales</taxon>
        <taxon>Rubiaceae</taxon>
        <taxon>Cinchonoideae</taxon>
        <taxon>Cinchoneae</taxon>
        <taxon>Cinchona</taxon>
    </lineage>
</organism>
<name>A0ABD2Z5H7_9GENT</name>
<dbReference type="AlphaFoldDB" id="A0ABD2Z5H7"/>
<proteinExistence type="predicted"/>
<keyword evidence="3" id="KW-1185">Reference proteome</keyword>
<comment type="caution">
    <text evidence="2">The sequence shown here is derived from an EMBL/GenBank/DDBJ whole genome shotgun (WGS) entry which is preliminary data.</text>
</comment>
<gene>
    <name evidence="2" type="ORF">ACH5RR_026761</name>
</gene>
<keyword evidence="1" id="KW-0175">Coiled coil</keyword>
<dbReference type="EMBL" id="JBJUIK010000011">
    <property type="protein sequence ID" value="KAL3514044.1"/>
    <property type="molecule type" value="Genomic_DNA"/>
</dbReference>